<dbReference type="PRINTS" id="PR00395">
    <property type="entry name" value="RIBOSOMALS2"/>
</dbReference>
<dbReference type="Gene3D" id="1.10.287.610">
    <property type="entry name" value="Helix hairpin bin"/>
    <property type="match status" value="1"/>
</dbReference>
<dbReference type="Pfam" id="PF00318">
    <property type="entry name" value="Ribosomal_S2"/>
    <property type="match status" value="1"/>
</dbReference>
<dbReference type="GO" id="GO:0006412">
    <property type="term" value="P:translation"/>
    <property type="evidence" value="ECO:0007669"/>
    <property type="project" value="InterPro"/>
</dbReference>
<comment type="similarity">
    <text evidence="1">Belongs to the universal ribosomal protein uS2 family.</text>
</comment>
<reference evidence="2" key="1">
    <citation type="journal article" date="2019" name="Genome Biol. Evol.">
        <title>Tracing the Evolution of the Plastome and Mitogenome in the Chloropicophyceae Uncovered Convergent tRNA Gene Losses and a Variant Plastid Genetic Code.</title>
        <authorList>
            <person name="Turmel M."/>
            <person name="Dos Santos A.L."/>
            <person name="Otis C."/>
            <person name="Sergerie R."/>
            <person name="Lemieux C."/>
        </authorList>
    </citation>
    <scope>NUCLEOTIDE SEQUENCE</scope>
</reference>
<protein>
    <submittedName>
        <fullName evidence="2">Ribosomal protein S2</fullName>
    </submittedName>
</protein>
<dbReference type="GeneID" id="40513606"/>
<sequence>MKKESINPSTKALAKFQWTTDLVSNLSHIGGVPLNPELSSVVIGWRDENGRKRPIFNLDSIQISLNTSTNFLGDVHKDGGRVLFVNTNPLLNQSIKEVANDTGHAFLNGRWIGGLLTNSHNIFSRIKGFKEVKDNYSEIKHKLNIKSTLYDKMDQSFSGLFVLQTLPDVIVLISSERNTRKSVIAEANKMNIPVVGFVDTSDSPKGIDYPIYGNYASVGWVKSILRSWNTSWV</sequence>
<keyword evidence="2" id="KW-0496">Mitochondrion</keyword>
<keyword evidence="2" id="KW-0689">Ribosomal protein</keyword>
<evidence type="ECO:0000313" key="2">
    <source>
        <dbReference type="EMBL" id="QBX98927.1"/>
    </source>
</evidence>
<dbReference type="Gene3D" id="3.40.50.10490">
    <property type="entry name" value="Glucose-6-phosphate isomerase like protein, domain 1"/>
    <property type="match status" value="1"/>
</dbReference>
<dbReference type="CDD" id="cd01425">
    <property type="entry name" value="RPS2"/>
    <property type="match status" value="1"/>
</dbReference>
<dbReference type="AlphaFoldDB" id="A0A4D6C6C0"/>
<gene>
    <name evidence="2" type="primary">rps2</name>
</gene>
<accession>A0A4D6C6C0</accession>
<keyword evidence="2" id="KW-0687">Ribonucleoprotein</keyword>
<dbReference type="GO" id="GO:0005763">
    <property type="term" value="C:mitochondrial small ribosomal subunit"/>
    <property type="evidence" value="ECO:0007669"/>
    <property type="project" value="TreeGrafter"/>
</dbReference>
<dbReference type="RefSeq" id="YP_009647192.1">
    <property type="nucleotide sequence ID" value="NC_042603.1"/>
</dbReference>
<dbReference type="GO" id="GO:0003735">
    <property type="term" value="F:structural constituent of ribosome"/>
    <property type="evidence" value="ECO:0007669"/>
    <property type="project" value="InterPro"/>
</dbReference>
<dbReference type="PANTHER" id="PTHR12534">
    <property type="entry name" value="30S RIBOSOMAL PROTEIN S2 PROKARYOTIC AND ORGANELLAR"/>
    <property type="match status" value="1"/>
</dbReference>
<dbReference type="InterPro" id="IPR005706">
    <property type="entry name" value="Ribosomal_uS2_bac/mit/plastid"/>
</dbReference>
<dbReference type="InterPro" id="IPR023591">
    <property type="entry name" value="Ribosomal_uS2_flav_dom_sf"/>
</dbReference>
<dbReference type="NCBIfam" id="TIGR01011">
    <property type="entry name" value="rpsB_bact"/>
    <property type="match status" value="1"/>
</dbReference>
<geneLocation type="mitochondrion" evidence="2"/>
<name>A0A4D6C6C0_9CHLO</name>
<organism evidence="2">
    <name type="scientific">Chloroparvula pacifica</name>
    <dbReference type="NCBI Taxonomy" id="1883388"/>
    <lineage>
        <taxon>Eukaryota</taxon>
        <taxon>Viridiplantae</taxon>
        <taxon>Chlorophyta</taxon>
        <taxon>Chloropicophyceae</taxon>
        <taxon>Chloropicales</taxon>
        <taxon>Chloropicaceae</taxon>
        <taxon>Chloroparvula</taxon>
    </lineage>
</organism>
<dbReference type="HAMAP" id="MF_00291_B">
    <property type="entry name" value="Ribosomal_uS2_B"/>
    <property type="match status" value="1"/>
</dbReference>
<dbReference type="PANTHER" id="PTHR12534:SF0">
    <property type="entry name" value="SMALL RIBOSOMAL SUBUNIT PROTEIN US2M"/>
    <property type="match status" value="1"/>
</dbReference>
<proteinExistence type="inferred from homology"/>
<dbReference type="InterPro" id="IPR001865">
    <property type="entry name" value="Ribosomal_uS2"/>
</dbReference>
<dbReference type="SUPFAM" id="SSF52313">
    <property type="entry name" value="Ribosomal protein S2"/>
    <property type="match status" value="1"/>
</dbReference>
<dbReference type="EMBL" id="MK086011">
    <property type="protein sequence ID" value="QBX98927.1"/>
    <property type="molecule type" value="Genomic_DNA"/>
</dbReference>
<evidence type="ECO:0000256" key="1">
    <source>
        <dbReference type="ARBA" id="ARBA00006242"/>
    </source>
</evidence>